<feature type="domain" description="Phosphatidate phosphatase APP1 catalytic" evidence="1">
    <location>
        <begin position="158"/>
        <end position="313"/>
    </location>
</feature>
<accession>A0ABW5TTE0</accession>
<protein>
    <submittedName>
        <fullName evidence="2">App1 family protein</fullName>
    </submittedName>
</protein>
<dbReference type="EMBL" id="JBHULV010000041">
    <property type="protein sequence ID" value="MFD2732364.1"/>
    <property type="molecule type" value="Genomic_DNA"/>
</dbReference>
<evidence type="ECO:0000313" key="3">
    <source>
        <dbReference type="Proteomes" id="UP001597546"/>
    </source>
</evidence>
<keyword evidence="3" id="KW-1185">Reference proteome</keyword>
<dbReference type="Pfam" id="PF09949">
    <property type="entry name" value="APP1_cat"/>
    <property type="match status" value="1"/>
</dbReference>
<dbReference type="InterPro" id="IPR052935">
    <property type="entry name" value="Mg2+_PAP"/>
</dbReference>
<name>A0ABW5TTE0_9SPHI</name>
<dbReference type="InterPro" id="IPR019236">
    <property type="entry name" value="APP1_cat"/>
</dbReference>
<dbReference type="PANTHER" id="PTHR28208:SF3">
    <property type="entry name" value="PHOSPHATIDATE PHOSPHATASE APP1"/>
    <property type="match status" value="1"/>
</dbReference>
<comment type="caution">
    <text evidence="2">The sequence shown here is derived from an EMBL/GenBank/DDBJ whole genome shotgun (WGS) entry which is preliminary data.</text>
</comment>
<reference evidence="3" key="1">
    <citation type="journal article" date="2019" name="Int. J. Syst. Evol. Microbiol.">
        <title>The Global Catalogue of Microorganisms (GCM) 10K type strain sequencing project: providing services to taxonomists for standard genome sequencing and annotation.</title>
        <authorList>
            <consortium name="The Broad Institute Genomics Platform"/>
            <consortium name="The Broad Institute Genome Sequencing Center for Infectious Disease"/>
            <person name="Wu L."/>
            <person name="Ma J."/>
        </authorList>
    </citation>
    <scope>NUCLEOTIDE SEQUENCE [LARGE SCALE GENOMIC DNA]</scope>
    <source>
        <strain evidence="3">KCTC 42456</strain>
    </source>
</reference>
<dbReference type="Proteomes" id="UP001597546">
    <property type="component" value="Unassembled WGS sequence"/>
</dbReference>
<gene>
    <name evidence="2" type="ORF">ACFSSE_11680</name>
</gene>
<proteinExistence type="predicted"/>
<dbReference type="PANTHER" id="PTHR28208">
    <property type="entry name" value="PHOSPHATIDATE PHOSPHATASE APP1"/>
    <property type="match status" value="1"/>
</dbReference>
<evidence type="ECO:0000259" key="1">
    <source>
        <dbReference type="Pfam" id="PF09949"/>
    </source>
</evidence>
<evidence type="ECO:0000313" key="2">
    <source>
        <dbReference type="EMBL" id="MFD2732364.1"/>
    </source>
</evidence>
<organism evidence="2 3">
    <name type="scientific">Pedobacter alpinus</name>
    <dbReference type="NCBI Taxonomy" id="1590643"/>
    <lineage>
        <taxon>Bacteria</taxon>
        <taxon>Pseudomonadati</taxon>
        <taxon>Bacteroidota</taxon>
        <taxon>Sphingobacteriia</taxon>
        <taxon>Sphingobacteriales</taxon>
        <taxon>Sphingobacteriaceae</taxon>
        <taxon>Pedobacter</taxon>
    </lineage>
</organism>
<sequence>MNWKKLLIESTIGIEKFVDDLTFKIRKKLKWNSPVIIMPYRSYGRKDYLYIIGRVLENKLIKPAESKESLITNLANMYKRFQSDEVPGVTIQIDYHGEKHQVISDDEGYFKLVFKPKHIPTETKLYHLVSLKIIEAPIPFTKDNFIAEVMVPPVDAEFGVISDIDDTVIKTSATKILAMAKTVFLNNAHSRLPFAGVAAFYQALMLGKKGKQNNPFFYVSSSPWNTYDLLKEFLDLNKIPEGPLLLRDFGLQDNKFFSSGHMEHKTKEIVNILETYPNLNFILIGDSGQQDIYIYTEIALKFPERILAIYIRDLELKKTEEKVLNQTAKAAELGIEIILSKDAQLASIHAAKKGFIFSEAIEAVNEDKKQDTGELPGKVEDEMI</sequence>
<dbReference type="RefSeq" id="WP_379042510.1">
    <property type="nucleotide sequence ID" value="NZ_JBHSKW010000023.1"/>
</dbReference>